<accession>A0A1Y0I325</accession>
<name>A0A1Y0I325_9GAMM</name>
<evidence type="ECO:0000313" key="1">
    <source>
        <dbReference type="EMBL" id="ARU54811.1"/>
    </source>
</evidence>
<gene>
    <name evidence="1" type="ORF">OLMES_0719</name>
</gene>
<reference evidence="1 2" key="1">
    <citation type="submission" date="2017-05" db="EMBL/GenBank/DDBJ databases">
        <title>Genomic insights into alkan degradation activity of Oleiphilus messinensis.</title>
        <authorList>
            <person name="Kozyavkin S.A."/>
            <person name="Slesarev A.I."/>
            <person name="Golyshin P.N."/>
            <person name="Korzhenkov A."/>
            <person name="Golyshina O.N."/>
            <person name="Toshchakov S.V."/>
        </authorList>
    </citation>
    <scope>NUCLEOTIDE SEQUENCE [LARGE SCALE GENOMIC DNA]</scope>
    <source>
        <strain evidence="1 2">ME102</strain>
    </source>
</reference>
<dbReference type="KEGG" id="ome:OLMES_0719"/>
<sequence length="132" mass="14770">MRGGLVSDTLCAFEKMKILSPVACLCVFVSMPLMASEKMLWQNEYLSDPTRPMHYSAGGRIQPDSTWDQYALSSIVVGPERRQAVINGKLLSLGDQVNDALVLEIQPDAVILTRGNERHTLKWRTPVVIKKK</sequence>
<keyword evidence="2" id="KW-1185">Reference proteome</keyword>
<protein>
    <recommendedName>
        <fullName evidence="3">MSHA biogenesis protein MshK</fullName>
    </recommendedName>
</protein>
<organism evidence="1 2">
    <name type="scientific">Oleiphilus messinensis</name>
    <dbReference type="NCBI Taxonomy" id="141451"/>
    <lineage>
        <taxon>Bacteria</taxon>
        <taxon>Pseudomonadati</taxon>
        <taxon>Pseudomonadota</taxon>
        <taxon>Gammaproteobacteria</taxon>
        <taxon>Oceanospirillales</taxon>
        <taxon>Oleiphilaceae</taxon>
        <taxon>Oleiphilus</taxon>
    </lineage>
</organism>
<evidence type="ECO:0000313" key="2">
    <source>
        <dbReference type="Proteomes" id="UP000196027"/>
    </source>
</evidence>
<evidence type="ECO:0008006" key="3">
    <source>
        <dbReference type="Google" id="ProtNLM"/>
    </source>
</evidence>
<dbReference type="Proteomes" id="UP000196027">
    <property type="component" value="Chromosome"/>
</dbReference>
<dbReference type="EMBL" id="CP021425">
    <property type="protein sequence ID" value="ARU54811.1"/>
    <property type="molecule type" value="Genomic_DNA"/>
</dbReference>
<dbReference type="AlphaFoldDB" id="A0A1Y0I325"/>
<proteinExistence type="predicted"/>